<accession>K0RVC5</accession>
<feature type="compositionally biased region" description="Basic and acidic residues" evidence="1">
    <location>
        <begin position="631"/>
        <end position="649"/>
    </location>
</feature>
<feature type="compositionally biased region" description="Basic and acidic residues" evidence="1">
    <location>
        <begin position="200"/>
        <end position="222"/>
    </location>
</feature>
<feature type="region of interest" description="Disordered" evidence="1">
    <location>
        <begin position="128"/>
        <end position="246"/>
    </location>
</feature>
<dbReference type="EMBL" id="AGNL01043276">
    <property type="protein sequence ID" value="EJK50637.1"/>
    <property type="molecule type" value="Genomic_DNA"/>
</dbReference>
<feature type="region of interest" description="Disordered" evidence="1">
    <location>
        <begin position="351"/>
        <end position="374"/>
    </location>
</feature>
<feature type="compositionally biased region" description="Polar residues" evidence="1">
    <location>
        <begin position="165"/>
        <end position="175"/>
    </location>
</feature>
<gene>
    <name evidence="2" type="ORF">THAOC_30330</name>
</gene>
<dbReference type="OrthoDB" id="198474at2759"/>
<name>K0RVC5_THAOC</name>
<evidence type="ECO:0000313" key="3">
    <source>
        <dbReference type="Proteomes" id="UP000266841"/>
    </source>
</evidence>
<sequence length="694" mass="75361">MVDLRRILLPASLLSSGVRSFSTPSLGIARPAPGGVVKVVTALRAKRGDDERKPGDKFSFGQRIESTKSAVIGLLAGGVAATPFTALHDLPLFGAAQWEFDTYCVREDDDNDMLSMGVMCPAVEISTVSGRHAARTARPPNRLDARPGKRKRTSADRRLRGGRTGNPTRTSSGERSTTKEPSFLPGGVGEKWSKNNGKGRTTESQEKTKDEGGAIGDQRKEGTPPTMTPLDAGVQPPTRGAAAASSGTLTRAVTACRCRCRCSSGAGRRQGAPPPPAAVRPCMSTELHLLPPHFSIATEDPSETATKMDFDFDSSDDEGKKMPAQRALVSVSKNAPSPKVQRNAQTTLQFGQSTLAKPTSNKANKPLSQLSKKEQVAKKKEIIAKKMNSNPSTGLTNKMLRIAKDIKANHQDYPQVNDEQIASIDLKAKWPLAKAFGFSIRGNDATPLFPRKNSWFGTLKYNGDDRGKNFNAQGQSLLDKQRGKNTTMIKSFGEACGEWGQESRGEIWDAAADSSVTEAQFLDNFRNKHVLLKSGAIKPGVAGIVLPANCDEFYSRILNRTARPENGKRRQSPEERVTSSLRNFCSSYIKVDAQGNQLARQQKRSRATHYIFMHEYLTPDTREQWVNGAKQESRAAKEAKARPAAKEAKAPPAAKKARLAVKAKAPPAAKKARRNVQYGGDDSDDSVSDYIDSD</sequence>
<proteinExistence type="predicted"/>
<dbReference type="Proteomes" id="UP000266841">
    <property type="component" value="Unassembled WGS sequence"/>
</dbReference>
<protein>
    <submittedName>
        <fullName evidence="2">Uncharacterized protein</fullName>
    </submittedName>
</protein>
<evidence type="ECO:0000313" key="2">
    <source>
        <dbReference type="EMBL" id="EJK50637.1"/>
    </source>
</evidence>
<feature type="compositionally biased region" description="Basic and acidic residues" evidence="1">
    <location>
        <begin position="141"/>
        <end position="159"/>
    </location>
</feature>
<reference evidence="2 3" key="1">
    <citation type="journal article" date="2012" name="Genome Biol.">
        <title>Genome and low-iron response of an oceanic diatom adapted to chronic iron limitation.</title>
        <authorList>
            <person name="Lommer M."/>
            <person name="Specht M."/>
            <person name="Roy A.S."/>
            <person name="Kraemer L."/>
            <person name="Andreson R."/>
            <person name="Gutowska M.A."/>
            <person name="Wolf J."/>
            <person name="Bergner S.V."/>
            <person name="Schilhabel M.B."/>
            <person name="Klostermeier U.C."/>
            <person name="Beiko R.G."/>
            <person name="Rosenstiel P."/>
            <person name="Hippler M."/>
            <person name="Laroche J."/>
        </authorList>
    </citation>
    <scope>NUCLEOTIDE SEQUENCE [LARGE SCALE GENOMIC DNA]</scope>
    <source>
        <strain evidence="2 3">CCMP1005</strain>
    </source>
</reference>
<feature type="compositionally biased region" description="Acidic residues" evidence="1">
    <location>
        <begin position="681"/>
        <end position="694"/>
    </location>
</feature>
<feature type="region of interest" description="Disordered" evidence="1">
    <location>
        <begin position="630"/>
        <end position="694"/>
    </location>
</feature>
<comment type="caution">
    <text evidence="2">The sequence shown here is derived from an EMBL/GenBank/DDBJ whole genome shotgun (WGS) entry which is preliminary data.</text>
</comment>
<dbReference type="AlphaFoldDB" id="K0RVC5"/>
<keyword evidence="3" id="KW-1185">Reference proteome</keyword>
<evidence type="ECO:0000256" key="1">
    <source>
        <dbReference type="SAM" id="MobiDB-lite"/>
    </source>
</evidence>
<feature type="compositionally biased region" description="Polar residues" evidence="1">
    <location>
        <begin position="351"/>
        <end position="370"/>
    </location>
</feature>
<organism evidence="2 3">
    <name type="scientific">Thalassiosira oceanica</name>
    <name type="common">Marine diatom</name>
    <dbReference type="NCBI Taxonomy" id="159749"/>
    <lineage>
        <taxon>Eukaryota</taxon>
        <taxon>Sar</taxon>
        <taxon>Stramenopiles</taxon>
        <taxon>Ochrophyta</taxon>
        <taxon>Bacillariophyta</taxon>
        <taxon>Coscinodiscophyceae</taxon>
        <taxon>Thalassiosirophycidae</taxon>
        <taxon>Thalassiosirales</taxon>
        <taxon>Thalassiosiraceae</taxon>
        <taxon>Thalassiosira</taxon>
    </lineage>
</organism>
<dbReference type="eggNOG" id="ENOG502SBEI">
    <property type="taxonomic scope" value="Eukaryota"/>
</dbReference>